<dbReference type="OrthoDB" id="4539697at2759"/>
<evidence type="ECO:0000313" key="3">
    <source>
        <dbReference type="Proteomes" id="UP000504638"/>
    </source>
</evidence>
<dbReference type="PANTHER" id="PTHR37489">
    <property type="entry name" value="DUF3500 DOMAIN-CONTAINING PROTEIN"/>
    <property type="match status" value="1"/>
</dbReference>
<reference evidence="4" key="3">
    <citation type="submission" date="2025-04" db="UniProtKB">
        <authorList>
            <consortium name="RefSeq"/>
        </authorList>
    </citation>
    <scope>IDENTIFICATION</scope>
    <source>
        <strain evidence="4">CBS 781.70</strain>
    </source>
</reference>
<evidence type="ECO:0000313" key="4">
    <source>
        <dbReference type="RefSeq" id="XP_033532152.1"/>
    </source>
</evidence>
<protein>
    <submittedName>
        <fullName evidence="2 4">Uncharacterized protein</fullName>
    </submittedName>
</protein>
<gene>
    <name evidence="2 4" type="ORF">P152DRAFT_460656</name>
</gene>
<dbReference type="InterPro" id="IPR021889">
    <property type="entry name" value="DUF3500"/>
</dbReference>
<evidence type="ECO:0000313" key="2">
    <source>
        <dbReference type="EMBL" id="KAF1810521.1"/>
    </source>
</evidence>
<dbReference type="GeneID" id="54420536"/>
<feature type="region of interest" description="Disordered" evidence="1">
    <location>
        <begin position="1"/>
        <end position="26"/>
    </location>
</feature>
<reference evidence="2 4" key="1">
    <citation type="submission" date="2020-01" db="EMBL/GenBank/DDBJ databases">
        <authorList>
            <consortium name="DOE Joint Genome Institute"/>
            <person name="Haridas S."/>
            <person name="Albert R."/>
            <person name="Binder M."/>
            <person name="Bloem J."/>
            <person name="Labutti K."/>
            <person name="Salamov A."/>
            <person name="Andreopoulos B."/>
            <person name="Baker S.E."/>
            <person name="Barry K."/>
            <person name="Bills G."/>
            <person name="Bluhm B.H."/>
            <person name="Cannon C."/>
            <person name="Castanera R."/>
            <person name="Culley D.E."/>
            <person name="Daum C."/>
            <person name="Ezra D."/>
            <person name="Gonzalez J.B."/>
            <person name="Henrissat B."/>
            <person name="Kuo A."/>
            <person name="Liang C."/>
            <person name="Lipzen A."/>
            <person name="Lutzoni F."/>
            <person name="Magnuson J."/>
            <person name="Mondo S."/>
            <person name="Nolan M."/>
            <person name="Ohm R."/>
            <person name="Pangilinan J."/>
            <person name="Park H.-J."/>
            <person name="Ramirez L."/>
            <person name="Alfaro M."/>
            <person name="Sun H."/>
            <person name="Tritt A."/>
            <person name="Yoshinaga Y."/>
            <person name="Zwiers L.-H."/>
            <person name="Turgeon B.G."/>
            <person name="Goodwin S.B."/>
            <person name="Spatafora J.W."/>
            <person name="Crous P.W."/>
            <person name="Grigoriev I.V."/>
        </authorList>
    </citation>
    <scope>NUCLEOTIDE SEQUENCE</scope>
    <source>
        <strain evidence="2 4">CBS 781.70</strain>
    </source>
</reference>
<keyword evidence="3" id="KW-1185">Reference proteome</keyword>
<organism evidence="2">
    <name type="scientific">Eremomyces bilateralis CBS 781.70</name>
    <dbReference type="NCBI Taxonomy" id="1392243"/>
    <lineage>
        <taxon>Eukaryota</taxon>
        <taxon>Fungi</taxon>
        <taxon>Dikarya</taxon>
        <taxon>Ascomycota</taxon>
        <taxon>Pezizomycotina</taxon>
        <taxon>Dothideomycetes</taxon>
        <taxon>Dothideomycetes incertae sedis</taxon>
        <taxon>Eremomycetales</taxon>
        <taxon>Eremomycetaceae</taxon>
        <taxon>Eremomyces</taxon>
    </lineage>
</organism>
<name>A0A6G1FXV8_9PEZI</name>
<accession>A0A6G1FXV8</accession>
<sequence>MTSSFKSPDRYSSTCPSLSGKSRSNGSRTILMRRGSAALVIVETEDLFYYRIQSPVVVVEFDHHLGVFLRNTEPEMYHIYTIQTAPNGGEYGSALHEANYRLGWSFEEIRNSLPR</sequence>
<dbReference type="Pfam" id="PF12006">
    <property type="entry name" value="DUF3500"/>
    <property type="match status" value="1"/>
</dbReference>
<dbReference type="PANTHER" id="PTHR37489:SF1">
    <property type="entry name" value="DUF3500 DOMAIN-CONTAINING PROTEIN"/>
    <property type="match status" value="1"/>
</dbReference>
<dbReference type="AlphaFoldDB" id="A0A6G1FXV8"/>
<evidence type="ECO:0000256" key="1">
    <source>
        <dbReference type="SAM" id="MobiDB-lite"/>
    </source>
</evidence>
<dbReference type="EMBL" id="ML975166">
    <property type="protein sequence ID" value="KAF1810521.1"/>
    <property type="molecule type" value="Genomic_DNA"/>
</dbReference>
<dbReference type="Proteomes" id="UP000504638">
    <property type="component" value="Unplaced"/>
</dbReference>
<proteinExistence type="predicted"/>
<reference evidence="4" key="2">
    <citation type="submission" date="2020-04" db="EMBL/GenBank/DDBJ databases">
        <authorList>
            <consortium name="NCBI Genome Project"/>
        </authorList>
    </citation>
    <scope>NUCLEOTIDE SEQUENCE</scope>
    <source>
        <strain evidence="4">CBS 781.70</strain>
    </source>
</reference>
<dbReference type="RefSeq" id="XP_033532152.1">
    <property type="nucleotide sequence ID" value="XM_033679966.1"/>
</dbReference>